<name>A0A929RNH6_9ACTO</name>
<accession>A0A929RNH6</accession>
<dbReference type="EMBL" id="JABZGF010000053">
    <property type="protein sequence ID" value="MBF0966138.1"/>
    <property type="molecule type" value="Genomic_DNA"/>
</dbReference>
<evidence type="ECO:0000313" key="1">
    <source>
        <dbReference type="EMBL" id="MBF0966138.1"/>
    </source>
</evidence>
<dbReference type="AlphaFoldDB" id="A0A929RNH6"/>
<gene>
    <name evidence="1" type="ORF">HXK09_03050</name>
</gene>
<dbReference type="Proteomes" id="UP000759246">
    <property type="component" value="Unassembled WGS sequence"/>
</dbReference>
<reference evidence="1" key="1">
    <citation type="submission" date="2020-04" db="EMBL/GenBank/DDBJ databases">
        <title>Deep metagenomics examines the oral microbiome during advanced dental caries in children, revealing novel taxa and co-occurrences with host molecules.</title>
        <authorList>
            <person name="Baker J.L."/>
            <person name="Morton J.T."/>
            <person name="Dinis M."/>
            <person name="Alvarez R."/>
            <person name="Tran N.C."/>
            <person name="Knight R."/>
            <person name="Edlund A."/>
        </authorList>
    </citation>
    <scope>NUCLEOTIDE SEQUENCE</scope>
    <source>
        <strain evidence="1">JCVI_30_bin.13</strain>
    </source>
</reference>
<sequence length="59" mass="6289">SNTRATSNVSLSSAKKNTVTVMVPRDVLKDGVNRIAVEEHANYAGAVSVSFDLKASLLR</sequence>
<proteinExistence type="predicted"/>
<organism evidence="1 2">
    <name type="scientific">Actinomyces bouchesdurhonensis</name>
    <dbReference type="NCBI Taxonomy" id="1852361"/>
    <lineage>
        <taxon>Bacteria</taxon>
        <taxon>Bacillati</taxon>
        <taxon>Actinomycetota</taxon>
        <taxon>Actinomycetes</taxon>
        <taxon>Actinomycetales</taxon>
        <taxon>Actinomycetaceae</taxon>
        <taxon>Actinomyces</taxon>
    </lineage>
</organism>
<comment type="caution">
    <text evidence="1">The sequence shown here is derived from an EMBL/GenBank/DDBJ whole genome shotgun (WGS) entry which is preliminary data.</text>
</comment>
<evidence type="ECO:0000313" key="2">
    <source>
        <dbReference type="Proteomes" id="UP000759246"/>
    </source>
</evidence>
<protein>
    <submittedName>
        <fullName evidence="1">Uncharacterized protein</fullName>
    </submittedName>
</protein>
<feature type="non-terminal residue" evidence="1">
    <location>
        <position position="1"/>
    </location>
</feature>